<dbReference type="GO" id="GO:0048477">
    <property type="term" value="P:oogenesis"/>
    <property type="evidence" value="ECO:0007669"/>
    <property type="project" value="UniProtKB-ARBA"/>
</dbReference>
<evidence type="ECO:0000259" key="8">
    <source>
        <dbReference type="PROSITE" id="PS50137"/>
    </source>
</evidence>
<dbReference type="RefSeq" id="XP_005188138.1">
    <property type="nucleotide sequence ID" value="XM_005188081.3"/>
</dbReference>
<dbReference type="SMART" id="SM00358">
    <property type="entry name" value="DSRM"/>
    <property type="match status" value="3"/>
</dbReference>
<evidence type="ECO:0000256" key="4">
    <source>
        <dbReference type="ARBA" id="ARBA00022884"/>
    </source>
</evidence>
<dbReference type="GO" id="GO:0035197">
    <property type="term" value="F:siRNA binding"/>
    <property type="evidence" value="ECO:0007669"/>
    <property type="project" value="TreeGrafter"/>
</dbReference>
<sequence length="375" mass="40665">MTSVPTPEGQQPQQQQQSTGFAPRRVYEGQAATSNGQGGGGAPTAAAPTMPANPTILQRPKVKKEKITELTAATGKLAIEESLKLTDANGIAMKTPVSLLQELLSRRGITPSYELVQIEGAIHEPTFRYRVSFNDKDVPFTAMGAGRSKKEAKHSAARALIDKLTGVQLPEAQATTTNATTNATVGVDGNANVSGGGDAADKIVGNPIGWLQEMCMSRRWPPPNYETETEVGLPHERLFTIACTILNFREVGKGKSKKIAKRMAAHKMWTRLQETPIENNQLAESMGTELGGDKTCLKSPKIEYVKLLAEIAHENQFEVTYVDIEEKTFNDQYQCLVQLSTLPVGVCHGSGPTQADAQKMAAQNALEYLKIMTKK</sequence>
<dbReference type="VEuPathDB" id="VectorBase:MDOA005411"/>
<reference evidence="11" key="2">
    <citation type="submission" date="2025-04" db="UniProtKB">
        <authorList>
            <consortium name="RefSeq"/>
        </authorList>
    </citation>
    <scope>IDENTIFICATION</scope>
    <source>
        <strain evidence="11">Aabys</strain>
    </source>
</reference>
<dbReference type="FunFam" id="3.30.160.20:FF:000120">
    <property type="entry name" value="RISC-loading complex subunit TARBP2"/>
    <property type="match status" value="1"/>
</dbReference>
<evidence type="ECO:0000256" key="6">
    <source>
        <dbReference type="PROSITE-ProRule" id="PRU00266"/>
    </source>
</evidence>
<dbReference type="Pfam" id="PF00035">
    <property type="entry name" value="dsrm"/>
    <property type="match status" value="2"/>
</dbReference>
<feature type="compositionally biased region" description="Low complexity" evidence="7">
    <location>
        <begin position="43"/>
        <end position="55"/>
    </location>
</feature>
<comment type="subcellular location">
    <subcellularLocation>
        <location evidence="1">Cytoplasm</location>
    </subcellularLocation>
</comment>
<feature type="domain" description="DRBM" evidence="8">
    <location>
        <begin position="206"/>
        <end position="274"/>
    </location>
</feature>
<name>A0A1I8MJ20_MUSDO</name>
<organism evidence="9">
    <name type="scientific">Musca domestica</name>
    <name type="common">House fly</name>
    <dbReference type="NCBI Taxonomy" id="7370"/>
    <lineage>
        <taxon>Eukaryota</taxon>
        <taxon>Metazoa</taxon>
        <taxon>Ecdysozoa</taxon>
        <taxon>Arthropoda</taxon>
        <taxon>Hexapoda</taxon>
        <taxon>Insecta</taxon>
        <taxon>Pterygota</taxon>
        <taxon>Neoptera</taxon>
        <taxon>Endopterygota</taxon>
        <taxon>Diptera</taxon>
        <taxon>Brachycera</taxon>
        <taxon>Muscomorpha</taxon>
        <taxon>Muscoidea</taxon>
        <taxon>Muscidae</taxon>
        <taxon>Musca</taxon>
    </lineage>
</organism>
<dbReference type="GO" id="GO:0005634">
    <property type="term" value="C:nucleus"/>
    <property type="evidence" value="ECO:0007669"/>
    <property type="project" value="TreeGrafter"/>
</dbReference>
<dbReference type="AlphaFoldDB" id="A0A1I8MJ20"/>
<dbReference type="GO" id="GO:0016442">
    <property type="term" value="C:RISC complex"/>
    <property type="evidence" value="ECO:0007669"/>
    <property type="project" value="TreeGrafter"/>
</dbReference>
<dbReference type="GO" id="GO:0070578">
    <property type="term" value="C:RISC-loading complex"/>
    <property type="evidence" value="ECO:0007669"/>
    <property type="project" value="UniProtKB-ARBA"/>
</dbReference>
<accession>A0A1I8MJ20</accession>
<dbReference type="GO" id="GO:0003725">
    <property type="term" value="F:double-stranded RNA binding"/>
    <property type="evidence" value="ECO:0007669"/>
    <property type="project" value="TreeGrafter"/>
</dbReference>
<evidence type="ECO:0000256" key="1">
    <source>
        <dbReference type="ARBA" id="ARBA00004496"/>
    </source>
</evidence>
<dbReference type="CDD" id="cd19863">
    <property type="entry name" value="DSRM_PRKRA-like_rpt2"/>
    <property type="match status" value="1"/>
</dbReference>
<keyword evidence="11" id="KW-0808">Transferase</keyword>
<feature type="domain" description="DRBM" evidence="8">
    <location>
        <begin position="95"/>
        <end position="166"/>
    </location>
</feature>
<dbReference type="GO" id="GO:0030422">
    <property type="term" value="P:siRNA processing"/>
    <property type="evidence" value="ECO:0007669"/>
    <property type="project" value="TreeGrafter"/>
</dbReference>
<keyword evidence="2" id="KW-0963">Cytoplasm</keyword>
<proteinExistence type="predicted"/>
<evidence type="ECO:0000256" key="3">
    <source>
        <dbReference type="ARBA" id="ARBA00022737"/>
    </source>
</evidence>
<protein>
    <submittedName>
        <fullName evidence="11">Interferon-inducible double-stranded RNA-dependent protein kinase activator A homolog isoform X2</fullName>
    </submittedName>
</protein>
<keyword evidence="4 6" id="KW-0694">RNA-binding</keyword>
<dbReference type="CDD" id="cd19864">
    <property type="entry name" value="DSRM_PRKRA-like_rpt3"/>
    <property type="match status" value="1"/>
</dbReference>
<dbReference type="PANTHER" id="PTHR46205">
    <property type="entry name" value="LOQUACIOUS, ISOFORM B"/>
    <property type="match status" value="1"/>
</dbReference>
<keyword evidence="11" id="KW-0418">Kinase</keyword>
<dbReference type="InterPro" id="IPR014720">
    <property type="entry name" value="dsRBD_dom"/>
</dbReference>
<dbReference type="VEuPathDB" id="VectorBase:MDOMA2_020817"/>
<dbReference type="PROSITE" id="PS50137">
    <property type="entry name" value="DS_RBD"/>
    <property type="match status" value="3"/>
</dbReference>
<keyword evidence="5" id="KW-0943">RNA-mediated gene silencing</keyword>
<evidence type="ECO:0000256" key="7">
    <source>
        <dbReference type="SAM" id="MobiDB-lite"/>
    </source>
</evidence>
<keyword evidence="3" id="KW-0677">Repeat</keyword>
<dbReference type="SUPFAM" id="SSF54768">
    <property type="entry name" value="dsRNA-binding domain-like"/>
    <property type="match status" value="3"/>
</dbReference>
<dbReference type="Proteomes" id="UP001652621">
    <property type="component" value="Unplaced"/>
</dbReference>
<reference evidence="9" key="1">
    <citation type="submission" date="2020-05" db="UniProtKB">
        <authorList>
            <consortium name="EnsemblMetazoa"/>
        </authorList>
    </citation>
    <scope>IDENTIFICATION</scope>
    <source>
        <strain evidence="9">Aabys</strain>
    </source>
</reference>
<dbReference type="Gene3D" id="3.30.160.20">
    <property type="match status" value="3"/>
</dbReference>
<evidence type="ECO:0000256" key="2">
    <source>
        <dbReference type="ARBA" id="ARBA00022490"/>
    </source>
</evidence>
<dbReference type="CDD" id="cd19862">
    <property type="entry name" value="DSRM_PRKRA-like_rpt1"/>
    <property type="match status" value="1"/>
</dbReference>
<evidence type="ECO:0000313" key="11">
    <source>
        <dbReference type="RefSeq" id="XP_005188138.1"/>
    </source>
</evidence>
<dbReference type="PANTHER" id="PTHR46205:SF3">
    <property type="entry name" value="LOQUACIOUS, ISOFORM B"/>
    <property type="match status" value="1"/>
</dbReference>
<dbReference type="GO" id="GO:0005737">
    <property type="term" value="C:cytoplasm"/>
    <property type="evidence" value="ECO:0007669"/>
    <property type="project" value="UniProtKB-SubCell"/>
</dbReference>
<dbReference type="FunFam" id="3.30.160.20:FF:000007">
    <property type="entry name" value="Double-stranded RNA-binding protein Staufen homolog 1"/>
    <property type="match status" value="1"/>
</dbReference>
<evidence type="ECO:0000313" key="10">
    <source>
        <dbReference type="Proteomes" id="UP001652621"/>
    </source>
</evidence>
<gene>
    <name evidence="9" type="primary">101888961</name>
    <name evidence="11" type="synonym">LOC101888961</name>
</gene>
<evidence type="ECO:0000313" key="9">
    <source>
        <dbReference type="EnsemblMetazoa" id="MDOA005411-PB"/>
    </source>
</evidence>
<feature type="domain" description="DRBM" evidence="8">
    <location>
        <begin position="303"/>
        <end position="371"/>
    </location>
</feature>
<feature type="region of interest" description="Disordered" evidence="7">
    <location>
        <begin position="1"/>
        <end position="55"/>
    </location>
</feature>
<keyword evidence="10" id="KW-1185">Reference proteome</keyword>
<dbReference type="InterPro" id="IPR051247">
    <property type="entry name" value="RLC_Component"/>
</dbReference>
<dbReference type="EnsemblMetazoa" id="MDOA005411-RB">
    <property type="protein sequence ID" value="MDOA005411-PB"/>
    <property type="gene ID" value="MDOA005411"/>
</dbReference>
<evidence type="ECO:0000256" key="5">
    <source>
        <dbReference type="ARBA" id="ARBA00023158"/>
    </source>
</evidence>
<dbReference type="GO" id="GO:0016301">
    <property type="term" value="F:kinase activity"/>
    <property type="evidence" value="ECO:0007669"/>
    <property type="project" value="UniProtKB-KW"/>
</dbReference>
<dbReference type="GO" id="GO:0070920">
    <property type="term" value="P:regulation of regulatory ncRNA processing"/>
    <property type="evidence" value="ECO:0007669"/>
    <property type="project" value="TreeGrafter"/>
</dbReference>
<dbReference type="OrthoDB" id="10056847at2759"/>